<reference evidence="3 4" key="1">
    <citation type="journal article" date="2018" name="PLoS ONE">
        <title>The draft genome of Kipferlia bialata reveals reductive genome evolution in fornicate parasites.</title>
        <authorList>
            <person name="Tanifuji G."/>
            <person name="Takabayashi S."/>
            <person name="Kume K."/>
            <person name="Takagi M."/>
            <person name="Nakayama T."/>
            <person name="Kamikawa R."/>
            <person name="Inagaki Y."/>
            <person name="Hashimoto T."/>
        </authorList>
    </citation>
    <scope>NUCLEOTIDE SEQUENCE [LARGE SCALE GENOMIC DNA]</scope>
    <source>
        <strain evidence="3">NY0173</strain>
    </source>
</reference>
<keyword evidence="2" id="KW-0812">Transmembrane</keyword>
<name>A0A9K3CXL3_9EUKA</name>
<feature type="region of interest" description="Disordered" evidence="1">
    <location>
        <begin position="180"/>
        <end position="219"/>
    </location>
</feature>
<keyword evidence="2" id="KW-1133">Transmembrane helix</keyword>
<feature type="non-terminal residue" evidence="3">
    <location>
        <position position="219"/>
    </location>
</feature>
<protein>
    <submittedName>
        <fullName evidence="3">Uncharacterized protein</fullName>
    </submittedName>
</protein>
<dbReference type="Proteomes" id="UP000265618">
    <property type="component" value="Unassembled WGS sequence"/>
</dbReference>
<organism evidence="3 4">
    <name type="scientific">Kipferlia bialata</name>
    <dbReference type="NCBI Taxonomy" id="797122"/>
    <lineage>
        <taxon>Eukaryota</taxon>
        <taxon>Metamonada</taxon>
        <taxon>Carpediemonas-like organisms</taxon>
        <taxon>Kipferlia</taxon>
    </lineage>
</organism>
<accession>A0A9K3CXL3</accession>
<comment type="caution">
    <text evidence="3">The sequence shown here is derived from an EMBL/GenBank/DDBJ whole genome shotgun (WGS) entry which is preliminary data.</text>
</comment>
<evidence type="ECO:0000256" key="2">
    <source>
        <dbReference type="SAM" id="Phobius"/>
    </source>
</evidence>
<feature type="compositionally biased region" description="Pro residues" evidence="1">
    <location>
        <begin position="201"/>
        <end position="213"/>
    </location>
</feature>
<proteinExistence type="predicted"/>
<feature type="transmembrane region" description="Helical" evidence="2">
    <location>
        <begin position="114"/>
        <end position="136"/>
    </location>
</feature>
<gene>
    <name evidence="3" type="ORF">KIPB_006838</name>
</gene>
<keyword evidence="2" id="KW-0472">Membrane</keyword>
<dbReference type="AlphaFoldDB" id="A0A9K3CXL3"/>
<sequence>MPNPNPDEMTLLITGQIEGENFDKIKVYKGTCDSEGTFSGSHYIDTYSGVLDETIAIDADVYNCAKVTFTTDGSYSGDIGSYDGFEVEWCSDGVCPSHPWSDFWSGVGDFISDWWVVLVNVLPWVCIFCCVCFASAKKKKPAVAASVVERPNPITLPQPTRSMSDPMPSMAMPSMGTVSAPAYIGTETPQGGNPYGYPSAPSAPMPPVGPVQPMPSTSE</sequence>
<keyword evidence="4" id="KW-1185">Reference proteome</keyword>
<dbReference type="EMBL" id="BDIP01001821">
    <property type="protein sequence ID" value="GIQ85203.1"/>
    <property type="molecule type" value="Genomic_DNA"/>
</dbReference>
<evidence type="ECO:0000313" key="4">
    <source>
        <dbReference type="Proteomes" id="UP000265618"/>
    </source>
</evidence>
<evidence type="ECO:0000256" key="1">
    <source>
        <dbReference type="SAM" id="MobiDB-lite"/>
    </source>
</evidence>
<evidence type="ECO:0000313" key="3">
    <source>
        <dbReference type="EMBL" id="GIQ85203.1"/>
    </source>
</evidence>